<dbReference type="NCBIfam" id="NF003950">
    <property type="entry name" value="PRK05450.1-3"/>
    <property type="match status" value="1"/>
</dbReference>
<comment type="caution">
    <text evidence="5">The sequence shown here is derived from an EMBL/GenBank/DDBJ whole genome shotgun (WGS) entry which is preliminary data.</text>
</comment>
<keyword evidence="2 4" id="KW-0548">Nucleotidyltransferase</keyword>
<keyword evidence="3 4" id="KW-0448">Lipopolysaccharide biosynthesis</keyword>
<comment type="function">
    <text evidence="4">Activates KDO (a required 8-carbon sugar) for incorporation into bacterial lipopolysaccharide in Gram-negative bacteria.</text>
</comment>
<comment type="subcellular location">
    <subcellularLocation>
        <location evidence="4">Cytoplasm</location>
    </subcellularLocation>
</comment>
<dbReference type="CDD" id="cd02517">
    <property type="entry name" value="CMP-KDO-Synthetase"/>
    <property type="match status" value="1"/>
</dbReference>
<keyword evidence="6" id="KW-1185">Reference proteome</keyword>
<comment type="pathway">
    <text evidence="4">Nucleotide-sugar biosynthesis; CMP-3-deoxy-D-manno-octulosonate biosynthesis; CMP-3-deoxy-D-manno-octulosonate from 3-deoxy-D-manno-octulosonate and CTP: step 1/1.</text>
</comment>
<dbReference type="InterPro" id="IPR003329">
    <property type="entry name" value="Cytidylyl_trans"/>
</dbReference>
<dbReference type="NCBIfam" id="TIGR00466">
    <property type="entry name" value="kdsB"/>
    <property type="match status" value="1"/>
</dbReference>
<comment type="catalytic activity">
    <reaction evidence="4">
        <text>3-deoxy-alpha-D-manno-oct-2-ulosonate + CTP = CMP-3-deoxy-beta-D-manno-octulosonate + diphosphate</text>
        <dbReference type="Rhea" id="RHEA:23448"/>
        <dbReference type="ChEBI" id="CHEBI:33019"/>
        <dbReference type="ChEBI" id="CHEBI:37563"/>
        <dbReference type="ChEBI" id="CHEBI:85986"/>
        <dbReference type="ChEBI" id="CHEBI:85987"/>
        <dbReference type="EC" id="2.7.7.38"/>
    </reaction>
</comment>
<name>A0ABX1MQC2_9RHOO</name>
<keyword evidence="4" id="KW-0963">Cytoplasm</keyword>
<dbReference type="HAMAP" id="MF_00057">
    <property type="entry name" value="KdsB"/>
    <property type="match status" value="1"/>
</dbReference>
<dbReference type="PANTHER" id="PTHR42866:SF2">
    <property type="entry name" value="3-DEOXY-MANNO-OCTULOSONATE CYTIDYLYLTRANSFERASE, MITOCHONDRIAL"/>
    <property type="match status" value="1"/>
</dbReference>
<evidence type="ECO:0000313" key="5">
    <source>
        <dbReference type="EMBL" id="NMF88906.1"/>
    </source>
</evidence>
<reference evidence="5 6" key="1">
    <citation type="submission" date="2019-12" db="EMBL/GenBank/DDBJ databases">
        <title>Comparative genomics gives insights into the taxonomy of the Azoarcus-Aromatoleum group and reveals separate origins of nif in the plant-associated Azoarcus and non-plant-associated Aromatoleum sub-groups.</title>
        <authorList>
            <person name="Lafos M."/>
            <person name="Maluk M."/>
            <person name="Batista M."/>
            <person name="Junghare M."/>
            <person name="Carmona M."/>
            <person name="Faoro H."/>
            <person name="Cruz L.M."/>
            <person name="Battistoni F."/>
            <person name="De Souza E."/>
            <person name="Pedrosa F."/>
            <person name="Chen W.-M."/>
            <person name="Poole P.S."/>
            <person name="Dixon R.A."/>
            <person name="James E.K."/>
        </authorList>
    </citation>
    <scope>NUCLEOTIDE SEQUENCE [LARGE SCALE GENOMIC DNA]</scope>
    <source>
        <strain evidence="5 6">ToN1</strain>
    </source>
</reference>
<protein>
    <recommendedName>
        <fullName evidence="4">3-deoxy-manno-octulosonate cytidylyltransferase</fullName>
        <ecNumber evidence="4">2.7.7.38</ecNumber>
    </recommendedName>
    <alternativeName>
        <fullName evidence="4">CMP-2-keto-3-deoxyoctulosonic acid synthase</fullName>
        <shortName evidence="4">CKS</shortName>
        <shortName evidence="4">CMP-KDO synthase</shortName>
    </alternativeName>
</protein>
<organism evidence="5 6">
    <name type="scientific">Aromatoleum petrolei</name>
    <dbReference type="NCBI Taxonomy" id="76116"/>
    <lineage>
        <taxon>Bacteria</taxon>
        <taxon>Pseudomonadati</taxon>
        <taxon>Pseudomonadota</taxon>
        <taxon>Betaproteobacteria</taxon>
        <taxon>Rhodocyclales</taxon>
        <taxon>Rhodocyclaceae</taxon>
        <taxon>Aromatoleum</taxon>
    </lineage>
</organism>
<evidence type="ECO:0000256" key="4">
    <source>
        <dbReference type="HAMAP-Rule" id="MF_00057"/>
    </source>
</evidence>
<dbReference type="Pfam" id="PF02348">
    <property type="entry name" value="CTP_transf_3"/>
    <property type="match status" value="1"/>
</dbReference>
<gene>
    <name evidence="4 5" type="primary">kdsB</name>
    <name evidence="5" type="ORF">GPA26_10530</name>
</gene>
<dbReference type="RefSeq" id="WP_169206287.1">
    <property type="nucleotide sequence ID" value="NZ_CP059560.1"/>
</dbReference>
<accession>A0ABX1MQC2</accession>
<dbReference type="EC" id="2.7.7.38" evidence="4"/>
<evidence type="ECO:0000256" key="2">
    <source>
        <dbReference type="ARBA" id="ARBA00022695"/>
    </source>
</evidence>
<dbReference type="PANTHER" id="PTHR42866">
    <property type="entry name" value="3-DEOXY-MANNO-OCTULOSONATE CYTIDYLYLTRANSFERASE"/>
    <property type="match status" value="1"/>
</dbReference>
<proteinExistence type="inferred from homology"/>
<dbReference type="Gene3D" id="3.90.550.10">
    <property type="entry name" value="Spore Coat Polysaccharide Biosynthesis Protein SpsA, Chain A"/>
    <property type="match status" value="1"/>
</dbReference>
<dbReference type="InterPro" id="IPR004528">
    <property type="entry name" value="KdsB"/>
</dbReference>
<dbReference type="GO" id="GO:0008690">
    <property type="term" value="F:3-deoxy-manno-octulosonate cytidylyltransferase activity"/>
    <property type="evidence" value="ECO:0007669"/>
    <property type="project" value="UniProtKB-EC"/>
</dbReference>
<evidence type="ECO:0000313" key="6">
    <source>
        <dbReference type="Proteomes" id="UP000652074"/>
    </source>
</evidence>
<dbReference type="SUPFAM" id="SSF53448">
    <property type="entry name" value="Nucleotide-diphospho-sugar transferases"/>
    <property type="match status" value="1"/>
</dbReference>
<dbReference type="Proteomes" id="UP000652074">
    <property type="component" value="Unassembled WGS sequence"/>
</dbReference>
<evidence type="ECO:0000256" key="3">
    <source>
        <dbReference type="ARBA" id="ARBA00022985"/>
    </source>
</evidence>
<sequence length="258" mass="28132">MAGFHVVIPARYASTRLPGKPLADIGGKPMVVRVLDQARKAGPLSAWVATDDERVVDAVRSAGGDVLMTCADHPSGTDRLAEVVAARGWSDDQIVVNVQGDEPLIDPVLIVDVARALADSPDAAIATAAHPLHDAAEFFNPNVVKVVCDAHDRALYFSRAPIPWARDDFARSREAIPAGLPVQRHIGIYAYRVDFLRRYAGLAPSPLENWEALEQLRALWHGYRIRVLSVERAPAAGVDTPEDLERVRAVFDRAGRVE</sequence>
<evidence type="ECO:0000256" key="1">
    <source>
        <dbReference type="ARBA" id="ARBA00022679"/>
    </source>
</evidence>
<dbReference type="EMBL" id="WTVR01000017">
    <property type="protein sequence ID" value="NMF88906.1"/>
    <property type="molecule type" value="Genomic_DNA"/>
</dbReference>
<comment type="similarity">
    <text evidence="4">Belongs to the KdsB family.</text>
</comment>
<dbReference type="InterPro" id="IPR029044">
    <property type="entry name" value="Nucleotide-diphossugar_trans"/>
</dbReference>
<keyword evidence="1 4" id="KW-0808">Transferase</keyword>
<dbReference type="NCBIfam" id="NF009905">
    <property type="entry name" value="PRK13368.1"/>
    <property type="match status" value="1"/>
</dbReference>
<dbReference type="NCBIfam" id="NF003952">
    <property type="entry name" value="PRK05450.1-5"/>
    <property type="match status" value="1"/>
</dbReference>